<evidence type="ECO:0000313" key="4">
    <source>
        <dbReference type="Proteomes" id="UP000238701"/>
    </source>
</evidence>
<evidence type="ECO:0000256" key="1">
    <source>
        <dbReference type="SAM" id="SignalP"/>
    </source>
</evidence>
<protein>
    <submittedName>
        <fullName evidence="3">Putative Metalloendopeptidase-like membrane protein</fullName>
    </submittedName>
</protein>
<proteinExistence type="predicted"/>
<dbReference type="InterPro" id="IPR016047">
    <property type="entry name" value="M23ase_b-sheet_dom"/>
</dbReference>
<dbReference type="AlphaFoldDB" id="A0A2U3K1E3"/>
<dbReference type="SUPFAM" id="SSF51261">
    <property type="entry name" value="Duplicated hybrid motif"/>
    <property type="match status" value="1"/>
</dbReference>
<name>A0A2U3K1E3_9BACT</name>
<dbReference type="CDD" id="cd12797">
    <property type="entry name" value="M23_peptidase"/>
    <property type="match status" value="1"/>
</dbReference>
<dbReference type="PANTHER" id="PTHR21666:SF270">
    <property type="entry name" value="MUREIN HYDROLASE ACTIVATOR ENVC"/>
    <property type="match status" value="1"/>
</dbReference>
<accession>A0A2U3K1E3</accession>
<feature type="signal peptide" evidence="1">
    <location>
        <begin position="1"/>
        <end position="19"/>
    </location>
</feature>
<dbReference type="EMBL" id="OMOD01000023">
    <property type="protein sequence ID" value="SPF33494.1"/>
    <property type="molecule type" value="Genomic_DNA"/>
</dbReference>
<dbReference type="Proteomes" id="UP000238701">
    <property type="component" value="Unassembled WGS sequence"/>
</dbReference>
<feature type="chain" id="PRO_5015763634" evidence="1">
    <location>
        <begin position="20"/>
        <end position="300"/>
    </location>
</feature>
<evidence type="ECO:0000259" key="2">
    <source>
        <dbReference type="Pfam" id="PF01551"/>
    </source>
</evidence>
<dbReference type="PANTHER" id="PTHR21666">
    <property type="entry name" value="PEPTIDASE-RELATED"/>
    <property type="match status" value="1"/>
</dbReference>
<keyword evidence="1" id="KW-0732">Signal</keyword>
<dbReference type="OrthoDB" id="9805799at2"/>
<reference evidence="4" key="1">
    <citation type="submission" date="2018-02" db="EMBL/GenBank/DDBJ databases">
        <authorList>
            <person name="Hausmann B."/>
        </authorList>
    </citation>
    <scope>NUCLEOTIDE SEQUENCE [LARGE SCALE GENOMIC DNA]</scope>
    <source>
        <strain evidence="4">Peat soil MAG SbA1</strain>
    </source>
</reference>
<dbReference type="Gene3D" id="2.70.70.10">
    <property type="entry name" value="Glucose Permease (Domain IIA)"/>
    <property type="match status" value="1"/>
</dbReference>
<sequence length="300" mass="32674">MPTCREIAALLLMVTSPLAAGNADSIKPTSRSPHSWSVHWQPKRVANGSPVLLQVSSPQRLESLSGKWLDHEVFFSFDSPSKTWRGIAGASLETKPGKYVLTLVGKTKAGDEVSFQQPIPVSKAKYRQIAVTVPKQYTEPSPEQLREIDEDKAVKQRVLGQVSPERDWAGKFLPPVSAPISDVFGTARVFNGETQSVHQGLDFGVPQGTPVAALNSGTVLLAQMLFFEGNCVVLDHGQGLLTIYMHLSKFDVKEGEHVKRGQQIALSGGTGRATGPHLHVAVRWQGIYLDPAILLNLQMP</sequence>
<gene>
    <name evidence="3" type="ORF">SBA1_1190016</name>
</gene>
<feature type="domain" description="M23ase beta-sheet core" evidence="2">
    <location>
        <begin position="197"/>
        <end position="291"/>
    </location>
</feature>
<evidence type="ECO:0000313" key="3">
    <source>
        <dbReference type="EMBL" id="SPF33494.1"/>
    </source>
</evidence>
<dbReference type="Pfam" id="PF01551">
    <property type="entry name" value="Peptidase_M23"/>
    <property type="match status" value="1"/>
</dbReference>
<dbReference type="GO" id="GO:0004222">
    <property type="term" value="F:metalloendopeptidase activity"/>
    <property type="evidence" value="ECO:0007669"/>
    <property type="project" value="TreeGrafter"/>
</dbReference>
<organism evidence="3 4">
    <name type="scientific">Candidatus Sulfotelmatobacter kueseliae</name>
    <dbReference type="NCBI Taxonomy" id="2042962"/>
    <lineage>
        <taxon>Bacteria</taxon>
        <taxon>Pseudomonadati</taxon>
        <taxon>Acidobacteriota</taxon>
        <taxon>Terriglobia</taxon>
        <taxon>Terriglobales</taxon>
        <taxon>Candidatus Korobacteraceae</taxon>
        <taxon>Candidatus Sulfotelmatobacter</taxon>
    </lineage>
</organism>
<dbReference type="InterPro" id="IPR011055">
    <property type="entry name" value="Dup_hybrid_motif"/>
</dbReference>
<dbReference type="InterPro" id="IPR050570">
    <property type="entry name" value="Cell_wall_metabolism_enzyme"/>
</dbReference>